<feature type="compositionally biased region" description="Polar residues" evidence="3">
    <location>
        <begin position="361"/>
        <end position="372"/>
    </location>
</feature>
<keyword evidence="2" id="KW-0012">Acyltransferase</keyword>
<gene>
    <name evidence="5" type="ORF">JX265_012517</name>
</gene>
<dbReference type="GO" id="GO:0031415">
    <property type="term" value="C:NatA complex"/>
    <property type="evidence" value="ECO:0007669"/>
    <property type="project" value="TreeGrafter"/>
</dbReference>
<dbReference type="Gene3D" id="3.40.630.30">
    <property type="match status" value="1"/>
</dbReference>
<keyword evidence="1" id="KW-0808">Transferase</keyword>
<evidence type="ECO:0000256" key="2">
    <source>
        <dbReference type="ARBA" id="ARBA00023315"/>
    </source>
</evidence>
<feature type="compositionally biased region" description="Pro residues" evidence="3">
    <location>
        <begin position="340"/>
        <end position="355"/>
    </location>
</feature>
<dbReference type="InterPro" id="IPR051556">
    <property type="entry name" value="N-term/lysine_N-AcTrnsfr"/>
</dbReference>
<dbReference type="PROSITE" id="PS51186">
    <property type="entry name" value="GNAT"/>
    <property type="match status" value="1"/>
</dbReference>
<accession>A0A9Q0AGP3</accession>
<evidence type="ECO:0000256" key="1">
    <source>
        <dbReference type="ARBA" id="ARBA00022679"/>
    </source>
</evidence>
<dbReference type="GO" id="GO:0016747">
    <property type="term" value="F:acyltransferase activity, transferring groups other than amino-acyl groups"/>
    <property type="evidence" value="ECO:0007669"/>
    <property type="project" value="InterPro"/>
</dbReference>
<organism evidence="5 6">
    <name type="scientific">Neoarthrinium moseri</name>
    <dbReference type="NCBI Taxonomy" id="1658444"/>
    <lineage>
        <taxon>Eukaryota</taxon>
        <taxon>Fungi</taxon>
        <taxon>Dikarya</taxon>
        <taxon>Ascomycota</taxon>
        <taxon>Pezizomycotina</taxon>
        <taxon>Sordariomycetes</taxon>
        <taxon>Xylariomycetidae</taxon>
        <taxon>Amphisphaeriales</taxon>
        <taxon>Apiosporaceae</taxon>
        <taxon>Neoarthrinium</taxon>
    </lineage>
</organism>
<evidence type="ECO:0000259" key="4">
    <source>
        <dbReference type="PROSITE" id="PS51186"/>
    </source>
</evidence>
<dbReference type="GO" id="GO:0007064">
    <property type="term" value="P:mitotic sister chromatid cohesion"/>
    <property type="evidence" value="ECO:0007669"/>
    <property type="project" value="TreeGrafter"/>
</dbReference>
<feature type="domain" description="N-acetyltransferase" evidence="4">
    <location>
        <begin position="109"/>
        <end position="288"/>
    </location>
</feature>
<evidence type="ECO:0000256" key="3">
    <source>
        <dbReference type="SAM" id="MobiDB-lite"/>
    </source>
</evidence>
<feature type="compositionally biased region" description="Low complexity" evidence="3">
    <location>
        <begin position="395"/>
        <end position="410"/>
    </location>
</feature>
<feature type="region of interest" description="Disordered" evidence="3">
    <location>
        <begin position="303"/>
        <end position="426"/>
    </location>
</feature>
<dbReference type="InterPro" id="IPR016181">
    <property type="entry name" value="Acyl_CoA_acyltransferase"/>
</dbReference>
<dbReference type="InterPro" id="IPR000182">
    <property type="entry name" value="GNAT_dom"/>
</dbReference>
<feature type="compositionally biased region" description="Pro residues" evidence="3">
    <location>
        <begin position="76"/>
        <end position="102"/>
    </location>
</feature>
<reference evidence="5" key="1">
    <citation type="submission" date="2021-03" db="EMBL/GenBank/DDBJ databases">
        <title>Revisited historic fungal species revealed as producer of novel bioactive compounds through whole genome sequencing and comparative genomics.</title>
        <authorList>
            <person name="Vignolle G.A."/>
            <person name="Hochenegger N."/>
            <person name="Mach R.L."/>
            <person name="Mach-Aigner A.R."/>
            <person name="Javad Rahimi M."/>
            <person name="Salim K.A."/>
            <person name="Chan C.M."/>
            <person name="Lim L.B.L."/>
            <person name="Cai F."/>
            <person name="Druzhinina I.S."/>
            <person name="U'Ren J.M."/>
            <person name="Derntl C."/>
        </authorList>
    </citation>
    <scope>NUCLEOTIDE SEQUENCE</scope>
    <source>
        <strain evidence="5">TUCIM 5799</strain>
    </source>
</reference>
<dbReference type="Proteomes" id="UP000829685">
    <property type="component" value="Unassembled WGS sequence"/>
</dbReference>
<dbReference type="PANTHER" id="PTHR42919">
    <property type="entry name" value="N-ALPHA-ACETYLTRANSFERASE"/>
    <property type="match status" value="1"/>
</dbReference>
<dbReference type="AlphaFoldDB" id="A0A9Q0AGP3"/>
<comment type="caution">
    <text evidence="5">The sequence shown here is derived from an EMBL/GenBank/DDBJ whole genome shotgun (WGS) entry which is preliminary data.</text>
</comment>
<protein>
    <recommendedName>
        <fullName evidence="4">N-acetyltransferase domain-containing protein</fullName>
    </recommendedName>
</protein>
<evidence type="ECO:0000313" key="5">
    <source>
        <dbReference type="EMBL" id="KAI1854348.1"/>
    </source>
</evidence>
<proteinExistence type="predicted"/>
<feature type="compositionally biased region" description="Low complexity" evidence="3">
    <location>
        <begin position="48"/>
        <end position="62"/>
    </location>
</feature>
<dbReference type="SUPFAM" id="SSF55729">
    <property type="entry name" value="Acyl-CoA N-acyltransferases (Nat)"/>
    <property type="match status" value="1"/>
</dbReference>
<feature type="region of interest" description="Disordered" evidence="3">
    <location>
        <begin position="1"/>
        <end position="112"/>
    </location>
</feature>
<sequence length="426" mass="44782">MSLPSHGPGAGQQSSIRSFFQPAQPKYAAPPSASRQPPPRAQPPPRELPGLGPGEPQQPRPQSLQQDGAAEAAPSPLRPPPAAPPLPAQATPPSPGPLPTPKPTHHPNVTLSPIHASHVPALRSLTSRLLQVRYPDSFYSSVTDPAASGAFSRVLLWTDNPSPSDPVPPKPQVIGGLVCRRQSSFQARPGSARDVVPNALYLQSLVLQEPYRRLGLAGAMLDEVCSLAAAAEDGEAAARTVCAHVWTENEEGMEWYKARGFKIVEPVVDGFYRQLRPSGAWIMRKEIASGGIIGALKEAAGMNGAPRTEGAEANPRIDTPPVVSFTNTAASPPAAVRGPPKSPALDTPPPGPTRPPLRAASSGSGQSFQNARPETEWNDLPAEMHVPRNTLSVPGSGTNSGASSRSSSAAPRKKRDRSYPAAAFGK</sequence>
<dbReference type="EMBL" id="JAFIMR010000054">
    <property type="protein sequence ID" value="KAI1854348.1"/>
    <property type="molecule type" value="Genomic_DNA"/>
</dbReference>
<name>A0A9Q0AGP3_9PEZI</name>
<keyword evidence="6" id="KW-1185">Reference proteome</keyword>
<evidence type="ECO:0000313" key="6">
    <source>
        <dbReference type="Proteomes" id="UP000829685"/>
    </source>
</evidence>
<feature type="compositionally biased region" description="Pro residues" evidence="3">
    <location>
        <begin position="36"/>
        <end position="47"/>
    </location>
</feature>
<dbReference type="PANTHER" id="PTHR42919:SF8">
    <property type="entry name" value="N-ALPHA-ACETYLTRANSFERASE 50"/>
    <property type="match status" value="1"/>
</dbReference>